<feature type="domain" description="HipA-like C-terminal" evidence="4">
    <location>
        <begin position="173"/>
        <end position="410"/>
    </location>
</feature>
<keyword evidence="3" id="KW-0418">Kinase</keyword>
<comment type="similarity">
    <text evidence="1">Belongs to the HipA Ser/Thr kinase family.</text>
</comment>
<evidence type="ECO:0000256" key="2">
    <source>
        <dbReference type="ARBA" id="ARBA00022679"/>
    </source>
</evidence>
<keyword evidence="2" id="KW-0808">Transferase</keyword>
<evidence type="ECO:0000313" key="5">
    <source>
        <dbReference type="EMBL" id="AEX50517.1"/>
    </source>
</evidence>
<reference evidence="6" key="2">
    <citation type="submission" date="2012-01" db="EMBL/GenBank/DDBJ databases">
        <title>Complete sequence of chromosome of Rahnella aquatilis CIP 78.65.</title>
        <authorList>
            <person name="Lucas S."/>
            <person name="Han J."/>
            <person name="Lapidus A."/>
            <person name="Cheng J.-F."/>
            <person name="Goodwin L."/>
            <person name="Pitluck S."/>
            <person name="Peters L."/>
            <person name="Ovchinnikova G."/>
            <person name="Held B."/>
            <person name="Detter J.C."/>
            <person name="Han C."/>
            <person name="Tapia R."/>
            <person name="Land M."/>
            <person name="Hauser L."/>
            <person name="Kyrpides N."/>
            <person name="Ivanova N."/>
            <person name="Pagani I."/>
            <person name="Sobecky P."/>
            <person name="Martinez R."/>
            <person name="Woyke T."/>
        </authorList>
    </citation>
    <scope>NUCLEOTIDE SEQUENCE [LARGE SCALE GENOMIC DNA]</scope>
    <source>
        <strain evidence="6">ATCC 33071 / DSM 4594 / JCM 1683 / NBRC 105701 / NCIMB 13365 / CIP 78.65</strain>
    </source>
</reference>
<dbReference type="RefSeq" id="WP_014333773.1">
    <property type="nucleotide sequence ID" value="NC_016818.1"/>
</dbReference>
<gene>
    <name evidence="5" type="ordered locus">Rahaq2_0590</name>
</gene>
<evidence type="ECO:0000259" key="4">
    <source>
        <dbReference type="Pfam" id="PF07804"/>
    </source>
</evidence>
<organism evidence="5 6">
    <name type="scientific">Rahnella aquatilis (strain ATCC 33071 / DSM 4594 / JCM 1683 / NBRC 105701 / NCIMB 13365 / CIP 78.65)</name>
    <dbReference type="NCBI Taxonomy" id="745277"/>
    <lineage>
        <taxon>Bacteria</taxon>
        <taxon>Pseudomonadati</taxon>
        <taxon>Pseudomonadota</taxon>
        <taxon>Gammaproteobacteria</taxon>
        <taxon>Enterobacterales</taxon>
        <taxon>Yersiniaceae</taxon>
        <taxon>Rahnella</taxon>
    </lineage>
</organism>
<dbReference type="HOGENOM" id="CLU_041102_0_0_6"/>
<dbReference type="GO" id="GO:0005829">
    <property type="term" value="C:cytosol"/>
    <property type="evidence" value="ECO:0007669"/>
    <property type="project" value="TreeGrafter"/>
</dbReference>
<proteinExistence type="inferred from homology"/>
<dbReference type="AlphaFoldDB" id="H2ITR5"/>
<dbReference type="PATRIC" id="fig|745277.3.peg.559"/>
<dbReference type="OrthoDB" id="9805913at2"/>
<dbReference type="EMBL" id="CP003244">
    <property type="protein sequence ID" value="AEX50517.1"/>
    <property type="molecule type" value="Genomic_DNA"/>
</dbReference>
<protein>
    <submittedName>
        <fullName evidence="5">HipA-like protein</fullName>
    </submittedName>
</protein>
<evidence type="ECO:0000256" key="3">
    <source>
        <dbReference type="ARBA" id="ARBA00022777"/>
    </source>
</evidence>
<dbReference type="PANTHER" id="PTHR37419">
    <property type="entry name" value="SERINE/THREONINE-PROTEIN KINASE TOXIN HIPA"/>
    <property type="match status" value="1"/>
</dbReference>
<dbReference type="Pfam" id="PF07804">
    <property type="entry name" value="HipA_C"/>
    <property type="match status" value="1"/>
</dbReference>
<dbReference type="InterPro" id="IPR012893">
    <property type="entry name" value="HipA-like_C"/>
</dbReference>
<evidence type="ECO:0000313" key="6">
    <source>
        <dbReference type="Proteomes" id="UP000009010"/>
    </source>
</evidence>
<dbReference type="KEGG" id="raq:Rahaq2_0590"/>
<accession>H2ITR5</accession>
<reference evidence="5 6" key="1">
    <citation type="journal article" date="2012" name="J. Bacteriol.">
        <title>Complete Genome Sequence of Rahnella aquatilis CIP 78.65.</title>
        <authorList>
            <person name="Martinez R.J."/>
            <person name="Bruce D."/>
            <person name="Detter C."/>
            <person name="Goodwin L.A."/>
            <person name="Han J."/>
            <person name="Han C.S."/>
            <person name="Held B."/>
            <person name="Land M.L."/>
            <person name="Mikhailova N."/>
            <person name="Nolan M."/>
            <person name="Pennacchio L."/>
            <person name="Pitluck S."/>
            <person name="Tapia R."/>
            <person name="Woyke T."/>
            <person name="Sobecky P.A."/>
        </authorList>
    </citation>
    <scope>NUCLEOTIDE SEQUENCE [LARGE SCALE GENOMIC DNA]</scope>
    <source>
        <strain evidence="6">ATCC 33071 / DSM 4594 / JCM 1683 / NBRC 105701 / NCIMB 13365 / CIP 78.65</strain>
    </source>
</reference>
<dbReference type="GO" id="GO:0004674">
    <property type="term" value="F:protein serine/threonine kinase activity"/>
    <property type="evidence" value="ECO:0007669"/>
    <property type="project" value="TreeGrafter"/>
</dbReference>
<dbReference type="eggNOG" id="COG3550">
    <property type="taxonomic scope" value="Bacteria"/>
</dbReference>
<keyword evidence="6" id="KW-1185">Reference proteome</keyword>
<dbReference type="InterPro" id="IPR052028">
    <property type="entry name" value="HipA_Ser/Thr_kinase"/>
</dbReference>
<evidence type="ECO:0000256" key="1">
    <source>
        <dbReference type="ARBA" id="ARBA00010164"/>
    </source>
</evidence>
<name>H2ITR5_RAHAC</name>
<dbReference type="PANTHER" id="PTHR37419:SF8">
    <property type="entry name" value="TOXIN YJJJ"/>
    <property type="match status" value="1"/>
</dbReference>
<dbReference type="STRING" id="745277.Rahaq2_0590"/>
<dbReference type="Proteomes" id="UP000009010">
    <property type="component" value="Chromosome"/>
</dbReference>
<sequence length="447" mass="49443">MTSESTLLVHAFLPGASQAVPAGKLKMTEAGAEVLSCSFIYGLKYLKRNGAIEIDPISLNFLNGRDVSRMELFPANISLFGGIRDAAPDSWGRRVIEAKNRMPANSLPESVYLLEAGANRVGALNITADGEATRALTQSSDIRSLGYIQDAFDRVEQGLPVPANLHNLLDAGSSMGGMRPKATLLDDDDTHWLAKFSSPNDRGLNIPTVERATLELARAAGLHVPPTQLKEVGDNHFAMLIKRFDRVGSGEFVGRRHFNSALTFMDLHEMDSPKSSYADMADAMRMHLNAKFLQQDLTELFKRMIFNILINNDDDHLRNHGFILMDEPAQFAVSACQEPPQSVSLAWRLSPLYDVVPRPSGTYSRLLHLGVGQFGREATLINAVSWSERFGLSRQLAINEIDSVWQAVREWRNCFEEFAVGGQDIDSVKSAFRHIREIGGKELGLCD</sequence>